<keyword evidence="3" id="KW-1185">Reference proteome</keyword>
<feature type="compositionally biased region" description="Low complexity" evidence="1">
    <location>
        <begin position="327"/>
        <end position="341"/>
    </location>
</feature>
<gene>
    <name evidence="2" type="ORF">LTRI10_LOCUS1580</name>
</gene>
<dbReference type="AlphaFoldDB" id="A0AAV2CCU3"/>
<feature type="region of interest" description="Disordered" evidence="1">
    <location>
        <begin position="278"/>
        <end position="341"/>
    </location>
</feature>
<feature type="compositionally biased region" description="Basic residues" evidence="1">
    <location>
        <begin position="297"/>
        <end position="309"/>
    </location>
</feature>
<evidence type="ECO:0000256" key="1">
    <source>
        <dbReference type="SAM" id="MobiDB-lite"/>
    </source>
</evidence>
<name>A0AAV2CCU3_9ROSI</name>
<dbReference type="Proteomes" id="UP001497516">
    <property type="component" value="Chromosome 1"/>
</dbReference>
<dbReference type="EMBL" id="OZ034813">
    <property type="protein sequence ID" value="CAL1353701.1"/>
    <property type="molecule type" value="Genomic_DNA"/>
</dbReference>
<accession>A0AAV2CCU3</accession>
<organism evidence="2 3">
    <name type="scientific">Linum trigynum</name>
    <dbReference type="NCBI Taxonomy" id="586398"/>
    <lineage>
        <taxon>Eukaryota</taxon>
        <taxon>Viridiplantae</taxon>
        <taxon>Streptophyta</taxon>
        <taxon>Embryophyta</taxon>
        <taxon>Tracheophyta</taxon>
        <taxon>Spermatophyta</taxon>
        <taxon>Magnoliopsida</taxon>
        <taxon>eudicotyledons</taxon>
        <taxon>Gunneridae</taxon>
        <taxon>Pentapetalae</taxon>
        <taxon>rosids</taxon>
        <taxon>fabids</taxon>
        <taxon>Malpighiales</taxon>
        <taxon>Linaceae</taxon>
        <taxon>Linum</taxon>
    </lineage>
</organism>
<feature type="compositionally biased region" description="Low complexity" evidence="1">
    <location>
        <begin position="287"/>
        <end position="296"/>
    </location>
</feature>
<proteinExistence type="predicted"/>
<sequence>MSDYMPRPFRFDGLVHTFSGYMFHEPRVLNHHRYLQHFDKRRLHHITQLDPYEFNVYKYDIISLIEGLGWDFLLRQPIHPACPGAVKYFFSNLQSPGISSRRFTTLIYGHLLTVPVDALNGILGFPSQGLGLAHPSEFWKHEFKIDIEYNNFSTEPTGGSDVPIPVAWLSPRLRIFHYFLTHVFFPRSYNQDCVLPMDLWIIANATARRKLDFASIMFGQLLPVGDENYKGLLPFGSIITRLLINLGVDLSEFRSISSTMYVSALNVLMILDLPTDIPPPPPPPPSASLLGAPPKSRSVKKGASGKKSKSAGESSKSGNLVFSISEGSGSSDDSAASAPPA</sequence>
<evidence type="ECO:0000313" key="3">
    <source>
        <dbReference type="Proteomes" id="UP001497516"/>
    </source>
</evidence>
<protein>
    <submittedName>
        <fullName evidence="2">Uncharacterized protein</fullName>
    </submittedName>
</protein>
<reference evidence="2 3" key="1">
    <citation type="submission" date="2024-04" db="EMBL/GenBank/DDBJ databases">
        <authorList>
            <person name="Fracassetti M."/>
        </authorList>
    </citation>
    <scope>NUCLEOTIDE SEQUENCE [LARGE SCALE GENOMIC DNA]</scope>
</reference>
<evidence type="ECO:0000313" key="2">
    <source>
        <dbReference type="EMBL" id="CAL1353701.1"/>
    </source>
</evidence>